<dbReference type="SUPFAM" id="SSF56300">
    <property type="entry name" value="Metallo-dependent phosphatases"/>
    <property type="match status" value="1"/>
</dbReference>
<evidence type="ECO:0000259" key="1">
    <source>
        <dbReference type="Pfam" id="PF00149"/>
    </source>
</evidence>
<protein>
    <submittedName>
        <fullName evidence="2">Metallophosphatase</fullName>
    </submittedName>
</protein>
<dbReference type="PANTHER" id="PTHR42850">
    <property type="entry name" value="METALLOPHOSPHOESTERASE"/>
    <property type="match status" value="1"/>
</dbReference>
<dbReference type="InterPro" id="IPR050126">
    <property type="entry name" value="Ap4A_hydrolase"/>
</dbReference>
<evidence type="ECO:0000313" key="2">
    <source>
        <dbReference type="EMBL" id="TQR84397.1"/>
    </source>
</evidence>
<dbReference type="Proteomes" id="UP000315759">
    <property type="component" value="Unassembled WGS sequence"/>
</dbReference>
<accession>A0A544VWM8</accession>
<dbReference type="RefSeq" id="WP_142554145.1">
    <property type="nucleotide sequence ID" value="NZ_VIFX01000031.1"/>
</dbReference>
<dbReference type="GO" id="GO:0016791">
    <property type="term" value="F:phosphatase activity"/>
    <property type="evidence" value="ECO:0007669"/>
    <property type="project" value="TreeGrafter"/>
</dbReference>
<evidence type="ECO:0000313" key="3">
    <source>
        <dbReference type="Proteomes" id="UP000315759"/>
    </source>
</evidence>
<dbReference type="InterPro" id="IPR029052">
    <property type="entry name" value="Metallo-depent_PP-like"/>
</dbReference>
<dbReference type="Gene3D" id="3.60.21.10">
    <property type="match status" value="1"/>
</dbReference>
<reference evidence="2 3" key="1">
    <citation type="submission" date="2018-10" db="EMBL/GenBank/DDBJ databases">
        <title>Draft genome of Mycobacterium hodleri strain B.</title>
        <authorList>
            <person name="Amande T.J."/>
            <person name="Mcgenity T.J."/>
        </authorList>
    </citation>
    <scope>NUCLEOTIDE SEQUENCE [LARGE SCALE GENOMIC DNA]</scope>
    <source>
        <strain evidence="2 3">B</strain>
    </source>
</reference>
<dbReference type="InterPro" id="IPR004843">
    <property type="entry name" value="Calcineurin-like_PHP"/>
</dbReference>
<sequence length="330" mass="36737">MPASAESTARFDEKGYDVIGDVHGCATELTVLLDSLGYRVHPSSGAHEHPTRQAVFVGDLVDRGPAQLQVLRIVKGMVDAGSAQIVMGNHEFNAVAYDTPSPDGGFLRAHTKKNSRQHQAFLDQVDGDIRAEFLDWFTTLPLWLDLGGLRVVHACWHEPSMRVVEEVLGSNRFTSRDQFVRATAKGDPLYEAVEVLLKGPEIDLVGHGQQPYFDKDGHGRSRARVAWWDDDATTLRTLAVMGTTFKTVDGEPYPLLPDAEVEAGEQSYSYRGDVPVFYGHYWREGRPQRGVDFTERTACVDFSAVKSGALVAYRWSGEREIREDHYVNVG</sequence>
<proteinExistence type="predicted"/>
<dbReference type="Pfam" id="PF00149">
    <property type="entry name" value="Metallophos"/>
    <property type="match status" value="1"/>
</dbReference>
<gene>
    <name evidence="2" type="ORF">D8S82_22070</name>
</gene>
<dbReference type="AlphaFoldDB" id="A0A544VWM8"/>
<keyword evidence="3" id="KW-1185">Reference proteome</keyword>
<name>A0A544VWM8_9MYCO</name>
<dbReference type="PANTHER" id="PTHR42850:SF7">
    <property type="entry name" value="BIS(5'-NUCLEOSYL)-TETRAPHOSPHATASE PRPE [ASYMMETRICAL]"/>
    <property type="match status" value="1"/>
</dbReference>
<dbReference type="GO" id="GO:0005737">
    <property type="term" value="C:cytoplasm"/>
    <property type="evidence" value="ECO:0007669"/>
    <property type="project" value="TreeGrafter"/>
</dbReference>
<comment type="caution">
    <text evidence="2">The sequence shown here is derived from an EMBL/GenBank/DDBJ whole genome shotgun (WGS) entry which is preliminary data.</text>
</comment>
<organism evidence="2 3">
    <name type="scientific">Mycolicibacterium hodleri</name>
    <dbReference type="NCBI Taxonomy" id="49897"/>
    <lineage>
        <taxon>Bacteria</taxon>
        <taxon>Bacillati</taxon>
        <taxon>Actinomycetota</taxon>
        <taxon>Actinomycetes</taxon>
        <taxon>Mycobacteriales</taxon>
        <taxon>Mycobacteriaceae</taxon>
        <taxon>Mycolicibacterium</taxon>
    </lineage>
</organism>
<feature type="domain" description="Calcineurin-like phosphoesterase" evidence="1">
    <location>
        <begin position="18"/>
        <end position="211"/>
    </location>
</feature>
<dbReference type="EMBL" id="VIFX01000031">
    <property type="protein sequence ID" value="TQR84397.1"/>
    <property type="molecule type" value="Genomic_DNA"/>
</dbReference>